<gene>
    <name evidence="1" type="ORF">RO21_10865</name>
</gene>
<evidence type="ECO:0000313" key="2">
    <source>
        <dbReference type="Proteomes" id="UP000036270"/>
    </source>
</evidence>
<proteinExistence type="predicted"/>
<evidence type="ECO:0000313" key="1">
    <source>
        <dbReference type="EMBL" id="KMK50613.1"/>
    </source>
</evidence>
<sequence length="171" mass="19207">MSVVINQVANANVYVNGNSYLGRAKSVKLPELEVEFSEHDNLGLIGKLKLPNKINALEGEIVWDGFYPDVAALAYNPFKNTQLMVRADVRVFNAAGMATEVPLVMTLNVAFNKVPLGEYKKEVAEYTMSYQVYSIKQVIDGKEVLYYDALSNQYRVAGQDVFNRFRKNIGQ</sequence>
<dbReference type="AlphaFoldDB" id="A0A0J5P253"/>
<name>A0A0J5P253_9PAST</name>
<organism evidence="1 2">
    <name type="scientific">Muribacter muris</name>
    <dbReference type="NCBI Taxonomy" id="67855"/>
    <lineage>
        <taxon>Bacteria</taxon>
        <taxon>Pseudomonadati</taxon>
        <taxon>Pseudomonadota</taxon>
        <taxon>Gammaproteobacteria</taxon>
        <taxon>Pasteurellales</taxon>
        <taxon>Pasteurellaceae</taxon>
        <taxon>Muribacter</taxon>
    </lineage>
</organism>
<dbReference type="Pfam" id="PF04985">
    <property type="entry name" value="Phage_tube"/>
    <property type="match status" value="1"/>
</dbReference>
<dbReference type="EMBL" id="JWIZ01000084">
    <property type="protein sequence ID" value="KMK50613.1"/>
    <property type="molecule type" value="Genomic_DNA"/>
</dbReference>
<protein>
    <submittedName>
        <fullName evidence="1">Tail protein</fullName>
    </submittedName>
</protein>
<dbReference type="NCBIfam" id="TIGR01611">
    <property type="entry name" value="tail_tube"/>
    <property type="match status" value="1"/>
</dbReference>
<reference evidence="1 2" key="1">
    <citation type="submission" date="2014-12" db="EMBL/GenBank/DDBJ databases">
        <title>Reclassification of Actinobacillus muris as Muribacter muris.</title>
        <authorList>
            <person name="Christensen H."/>
            <person name="Nicklas W."/>
            <person name="Bisgaard M."/>
        </authorList>
    </citation>
    <scope>NUCLEOTIDE SEQUENCE [LARGE SCALE GENOMIC DNA]</scope>
    <source>
        <strain evidence="1 2">Ackerman80-443D</strain>
    </source>
</reference>
<dbReference type="InterPro" id="IPR006498">
    <property type="entry name" value="Tail_tube"/>
</dbReference>
<dbReference type="Proteomes" id="UP000036270">
    <property type="component" value="Unassembled WGS sequence"/>
</dbReference>
<dbReference type="RefSeq" id="WP_047977804.1">
    <property type="nucleotide sequence ID" value="NZ_JWIZ01000084.1"/>
</dbReference>
<comment type="caution">
    <text evidence="1">The sequence shown here is derived from an EMBL/GenBank/DDBJ whole genome shotgun (WGS) entry which is preliminary data.</text>
</comment>
<accession>A0A0J5P253</accession>
<dbReference type="STRING" id="67855.RO21_10865"/>
<keyword evidence="2" id="KW-1185">Reference proteome</keyword>
<dbReference type="PATRIC" id="fig|67855.3.peg.2395"/>